<name>A0A8J2L4U3_9HEXA</name>
<proteinExistence type="predicted"/>
<gene>
    <name evidence="2" type="ORF">AFUS01_LOCUS38713</name>
</gene>
<accession>A0A8J2L4U3</accession>
<organism evidence="2 3">
    <name type="scientific">Allacma fusca</name>
    <dbReference type="NCBI Taxonomy" id="39272"/>
    <lineage>
        <taxon>Eukaryota</taxon>
        <taxon>Metazoa</taxon>
        <taxon>Ecdysozoa</taxon>
        <taxon>Arthropoda</taxon>
        <taxon>Hexapoda</taxon>
        <taxon>Collembola</taxon>
        <taxon>Symphypleona</taxon>
        <taxon>Sminthuridae</taxon>
        <taxon>Allacma</taxon>
    </lineage>
</organism>
<evidence type="ECO:0000256" key="1">
    <source>
        <dbReference type="SAM" id="MobiDB-lite"/>
    </source>
</evidence>
<feature type="compositionally biased region" description="Basic and acidic residues" evidence="1">
    <location>
        <begin position="127"/>
        <end position="145"/>
    </location>
</feature>
<dbReference type="Proteomes" id="UP000708208">
    <property type="component" value="Unassembled WGS sequence"/>
</dbReference>
<evidence type="ECO:0000313" key="3">
    <source>
        <dbReference type="Proteomes" id="UP000708208"/>
    </source>
</evidence>
<feature type="compositionally biased region" description="Polar residues" evidence="1">
    <location>
        <begin position="69"/>
        <end position="89"/>
    </location>
</feature>
<dbReference type="EMBL" id="CAJVCH010548944">
    <property type="protein sequence ID" value="CAG7828813.1"/>
    <property type="molecule type" value="Genomic_DNA"/>
</dbReference>
<feature type="non-terminal residue" evidence="2">
    <location>
        <position position="1"/>
    </location>
</feature>
<protein>
    <submittedName>
        <fullName evidence="2">Uncharacterized protein</fullName>
    </submittedName>
</protein>
<keyword evidence="3" id="KW-1185">Reference proteome</keyword>
<reference evidence="2" key="1">
    <citation type="submission" date="2021-06" db="EMBL/GenBank/DDBJ databases">
        <authorList>
            <person name="Hodson N. C."/>
            <person name="Mongue J. A."/>
            <person name="Jaron S. K."/>
        </authorList>
    </citation>
    <scope>NUCLEOTIDE SEQUENCE</scope>
</reference>
<feature type="compositionally biased region" description="Polar residues" evidence="1">
    <location>
        <begin position="39"/>
        <end position="54"/>
    </location>
</feature>
<feature type="region of interest" description="Disordered" evidence="1">
    <location>
        <begin position="1"/>
        <end position="157"/>
    </location>
</feature>
<comment type="caution">
    <text evidence="2">The sequence shown here is derived from an EMBL/GenBank/DDBJ whole genome shotgun (WGS) entry which is preliminary data.</text>
</comment>
<evidence type="ECO:0000313" key="2">
    <source>
        <dbReference type="EMBL" id="CAG7828813.1"/>
    </source>
</evidence>
<sequence length="157" mass="17067">MKGSRRINFAEPTSDEGPSEPVAPKSPKRSTKTVVIKSPGSSTTAAAEDASQSEAPPVQKRPAEIQFQFHLSQHYEQSTPPPNCTSNGGSHYEDPSSPFPEPDDNSEDDPKQDPQLMEIASKFVNEIIEKAKVEAASRQKVEPGNDARATPMSSFRT</sequence>
<dbReference type="AlphaFoldDB" id="A0A8J2L4U3"/>